<keyword evidence="5 17" id="KW-0812">Transmembrane</keyword>
<evidence type="ECO:0000256" key="16">
    <source>
        <dbReference type="SAM" id="MobiDB-lite"/>
    </source>
</evidence>
<dbReference type="GO" id="GO:0030057">
    <property type="term" value="C:desmosome"/>
    <property type="evidence" value="ECO:0007669"/>
    <property type="project" value="UniProtKB-SubCell"/>
</dbReference>
<keyword evidence="12 17" id="KW-1133">Transmembrane helix</keyword>
<keyword evidence="10" id="KW-0130">Cell adhesion</keyword>
<dbReference type="CDD" id="cd11304">
    <property type="entry name" value="Cadherin_repeat"/>
    <property type="match status" value="4"/>
</dbReference>
<name>A0A7L2TA50_POMRU</name>
<evidence type="ECO:0000256" key="6">
    <source>
        <dbReference type="ARBA" id="ARBA00022723"/>
    </source>
</evidence>
<feature type="non-terminal residue" evidence="19">
    <location>
        <position position="1"/>
    </location>
</feature>
<dbReference type="InterPro" id="IPR009122">
    <property type="entry name" value="Desmosomal_cadherin"/>
</dbReference>
<feature type="domain" description="Cadherin" evidence="18">
    <location>
        <begin position="265"/>
        <end position="371"/>
    </location>
</feature>
<keyword evidence="11" id="KW-0965">Cell junction</keyword>
<comment type="caution">
    <text evidence="19">The sequence shown here is derived from an EMBL/GenBank/DDBJ whole genome shotgun (WGS) entry which is preliminary data.</text>
</comment>
<keyword evidence="14" id="KW-0325">Glycoprotein</keyword>
<evidence type="ECO:0000256" key="5">
    <source>
        <dbReference type="ARBA" id="ARBA00022692"/>
    </source>
</evidence>
<reference evidence="19 20" key="1">
    <citation type="submission" date="2019-09" db="EMBL/GenBank/DDBJ databases">
        <title>Bird 10,000 Genomes (B10K) Project - Family phase.</title>
        <authorList>
            <person name="Zhang G."/>
        </authorList>
    </citation>
    <scope>NUCLEOTIDE SEQUENCE [LARGE SCALE GENOMIC DNA]</scope>
    <source>
        <strain evidence="19">B10K-DU-002-71</strain>
        <tissue evidence="19">Muscle</tissue>
    </source>
</reference>
<evidence type="ECO:0000256" key="15">
    <source>
        <dbReference type="PROSITE-ProRule" id="PRU00043"/>
    </source>
</evidence>
<dbReference type="GO" id="GO:0007156">
    <property type="term" value="P:homophilic cell adhesion via plasma membrane adhesion molecules"/>
    <property type="evidence" value="ECO:0007669"/>
    <property type="project" value="InterPro"/>
</dbReference>
<dbReference type="InterPro" id="IPR020894">
    <property type="entry name" value="Cadherin_CS"/>
</dbReference>
<keyword evidence="20" id="KW-1185">Reference proteome</keyword>
<dbReference type="FunFam" id="2.60.40.60:FF:000068">
    <property type="entry name" value="Desmoglein 1"/>
    <property type="match status" value="1"/>
</dbReference>
<dbReference type="InterPro" id="IPR050971">
    <property type="entry name" value="Cadherin-domain_protein"/>
</dbReference>
<evidence type="ECO:0000256" key="12">
    <source>
        <dbReference type="ARBA" id="ARBA00022989"/>
    </source>
</evidence>
<organism evidence="19 20">
    <name type="scientific">Pomatostomus ruficeps</name>
    <name type="common">Chestnut-crowned babbler</name>
    <dbReference type="NCBI Taxonomy" id="9176"/>
    <lineage>
        <taxon>Eukaryota</taxon>
        <taxon>Metazoa</taxon>
        <taxon>Chordata</taxon>
        <taxon>Craniata</taxon>
        <taxon>Vertebrata</taxon>
        <taxon>Euteleostomi</taxon>
        <taxon>Archelosauria</taxon>
        <taxon>Archosauria</taxon>
        <taxon>Dinosauria</taxon>
        <taxon>Saurischia</taxon>
        <taxon>Theropoda</taxon>
        <taxon>Coelurosauria</taxon>
        <taxon>Aves</taxon>
        <taxon>Neognathae</taxon>
        <taxon>Neoaves</taxon>
        <taxon>Telluraves</taxon>
        <taxon>Australaves</taxon>
        <taxon>Passeriformes</taxon>
        <taxon>Sylvioidea</taxon>
        <taxon>Timaliidae</taxon>
        <taxon>Pomatostomus</taxon>
    </lineage>
</organism>
<dbReference type="InterPro" id="IPR027397">
    <property type="entry name" value="Catenin-bd_sf"/>
</dbReference>
<comment type="subcellular location">
    <subcellularLocation>
        <location evidence="2">Cell junction</location>
        <location evidence="2">Desmosome</location>
    </subcellularLocation>
    <subcellularLocation>
        <location evidence="1">Cell membrane</location>
        <topology evidence="1">Single-pass type I membrane protein</topology>
    </subcellularLocation>
</comment>
<dbReference type="SMART" id="SM00112">
    <property type="entry name" value="CA"/>
    <property type="match status" value="4"/>
</dbReference>
<dbReference type="PRINTS" id="PR00205">
    <property type="entry name" value="CADHERIN"/>
</dbReference>
<dbReference type="PROSITE" id="PS00232">
    <property type="entry name" value="CADHERIN_1"/>
    <property type="match status" value="2"/>
</dbReference>
<dbReference type="EMBL" id="VYZT01022288">
    <property type="protein sequence ID" value="NXS30266.1"/>
    <property type="molecule type" value="Genomic_DNA"/>
</dbReference>
<dbReference type="PANTHER" id="PTHR24025:SF1">
    <property type="entry name" value="DESMOGLEIN-2"/>
    <property type="match status" value="1"/>
</dbReference>
<dbReference type="GO" id="GO:0005886">
    <property type="term" value="C:plasma membrane"/>
    <property type="evidence" value="ECO:0007669"/>
    <property type="project" value="UniProtKB-SubCell"/>
</dbReference>
<protein>
    <submittedName>
        <fullName evidence="19">DSG2 protein</fullName>
    </submittedName>
</protein>
<feature type="region of interest" description="Disordered" evidence="16">
    <location>
        <begin position="1080"/>
        <end position="1099"/>
    </location>
</feature>
<evidence type="ECO:0000256" key="1">
    <source>
        <dbReference type="ARBA" id="ARBA00004251"/>
    </source>
</evidence>
<evidence type="ECO:0000256" key="7">
    <source>
        <dbReference type="ARBA" id="ARBA00022729"/>
    </source>
</evidence>
<feature type="region of interest" description="Disordered" evidence="16">
    <location>
        <begin position="872"/>
        <end position="893"/>
    </location>
</feature>
<dbReference type="Pfam" id="PF00028">
    <property type="entry name" value="Cadherin"/>
    <property type="match status" value="3"/>
</dbReference>
<dbReference type="PANTHER" id="PTHR24025">
    <property type="entry name" value="DESMOGLEIN FAMILY MEMBER"/>
    <property type="match status" value="1"/>
</dbReference>
<dbReference type="PROSITE" id="PS50268">
    <property type="entry name" value="CADHERIN_2"/>
    <property type="match status" value="4"/>
</dbReference>
<dbReference type="GO" id="GO:0005509">
    <property type="term" value="F:calcium ion binding"/>
    <property type="evidence" value="ECO:0007669"/>
    <property type="project" value="UniProtKB-UniRule"/>
</dbReference>
<feature type="domain" description="Cadherin" evidence="18">
    <location>
        <begin position="146"/>
        <end position="255"/>
    </location>
</feature>
<keyword evidence="6" id="KW-0479">Metal-binding</keyword>
<dbReference type="SUPFAM" id="SSF49313">
    <property type="entry name" value="Cadherin-like"/>
    <property type="match status" value="4"/>
</dbReference>
<keyword evidence="8" id="KW-0677">Repeat</keyword>
<dbReference type="AlphaFoldDB" id="A0A7L2TA50"/>
<dbReference type="FunFam" id="2.60.40.60:FF:000074">
    <property type="entry name" value="Desmoglein 4"/>
    <property type="match status" value="1"/>
</dbReference>
<dbReference type="Proteomes" id="UP000583496">
    <property type="component" value="Unassembled WGS sequence"/>
</dbReference>
<evidence type="ECO:0000313" key="20">
    <source>
        <dbReference type="Proteomes" id="UP000583496"/>
    </source>
</evidence>
<feature type="domain" description="Cadherin" evidence="18">
    <location>
        <begin position="57"/>
        <end position="145"/>
    </location>
</feature>
<evidence type="ECO:0000256" key="11">
    <source>
        <dbReference type="ARBA" id="ARBA00022949"/>
    </source>
</evidence>
<evidence type="ECO:0000256" key="10">
    <source>
        <dbReference type="ARBA" id="ARBA00022889"/>
    </source>
</evidence>
<dbReference type="FunFam" id="4.10.900.10:FF:000003">
    <property type="entry name" value="Desmoglein 1"/>
    <property type="match status" value="1"/>
</dbReference>
<evidence type="ECO:0000256" key="9">
    <source>
        <dbReference type="ARBA" id="ARBA00022837"/>
    </source>
</evidence>
<evidence type="ECO:0000256" key="14">
    <source>
        <dbReference type="ARBA" id="ARBA00023180"/>
    </source>
</evidence>
<evidence type="ECO:0000256" key="8">
    <source>
        <dbReference type="ARBA" id="ARBA00022737"/>
    </source>
</evidence>
<keyword evidence="9 15" id="KW-0106">Calcium</keyword>
<feature type="transmembrane region" description="Helical" evidence="17">
    <location>
        <begin position="592"/>
        <end position="616"/>
    </location>
</feature>
<dbReference type="FunFam" id="2.60.40.60:FF:000031">
    <property type="entry name" value="Cadherin 3"/>
    <property type="match status" value="1"/>
</dbReference>
<dbReference type="Gene3D" id="4.10.900.10">
    <property type="entry name" value="TCF3-CBD (Catenin binding domain)"/>
    <property type="match status" value="1"/>
</dbReference>
<feature type="domain" description="Cadherin" evidence="18">
    <location>
        <begin position="372"/>
        <end position="480"/>
    </location>
</feature>
<feature type="non-terminal residue" evidence="19">
    <location>
        <position position="1112"/>
    </location>
</feature>
<evidence type="ECO:0000256" key="17">
    <source>
        <dbReference type="SAM" id="Phobius"/>
    </source>
</evidence>
<dbReference type="InterPro" id="IPR002126">
    <property type="entry name" value="Cadherin-like_dom"/>
</dbReference>
<dbReference type="FunFam" id="2.60.40.60:FF:000083">
    <property type="entry name" value="Desmoglein 1"/>
    <property type="match status" value="1"/>
</dbReference>
<keyword evidence="13 17" id="KW-0472">Membrane</keyword>
<dbReference type="PRINTS" id="PR01818">
    <property type="entry name" value="DESMOCADHERN"/>
</dbReference>
<dbReference type="Gene3D" id="2.60.40.60">
    <property type="entry name" value="Cadherins"/>
    <property type="match status" value="5"/>
</dbReference>
<evidence type="ECO:0000256" key="2">
    <source>
        <dbReference type="ARBA" id="ARBA00004568"/>
    </source>
</evidence>
<keyword evidence="7" id="KW-0732">Signal</keyword>
<dbReference type="PRINTS" id="PR01819">
    <property type="entry name" value="DESMOGLEIN"/>
</dbReference>
<accession>A0A7L2TA50</accession>
<evidence type="ECO:0000256" key="3">
    <source>
        <dbReference type="ARBA" id="ARBA00022475"/>
    </source>
</evidence>
<proteinExistence type="predicted"/>
<evidence type="ECO:0000256" key="13">
    <source>
        <dbReference type="ARBA" id="ARBA00023136"/>
    </source>
</evidence>
<dbReference type="InterPro" id="IPR015919">
    <property type="entry name" value="Cadherin-like_sf"/>
</dbReference>
<dbReference type="OrthoDB" id="8961010at2759"/>
<evidence type="ECO:0000259" key="18">
    <source>
        <dbReference type="PROSITE" id="PS50268"/>
    </source>
</evidence>
<keyword evidence="4" id="KW-0165">Cleavage on pair of basic residues</keyword>
<gene>
    <name evidence="19" type="primary">Dsg2</name>
    <name evidence="19" type="ORF">POSRUF_R11935</name>
</gene>
<sequence length="1112" mass="119527">LQICLNYGNGLYVKVYNRNDRSGMLSHPNSLVRQKREWTVPPAFIREEEDNSHKNPIARIHSDLEDTGIVVTYTISGQGVTEPPYGLFVIDGKTGYLNITGRVDREKTPTLLVRGHALDKNGAKLEEPIDLPIKVVDINDNFPVFSHEVFVGSVEELSETGTVVLRINATDADEPNNLNSKIAFRIVSQSPSTAFSMDKNTGEVRVAKINLDRETQSSYSLVVEAKDRGGEIGGNAATCSLEIKILDVNDNLPIVKSHIFEGSIEENRANVEIMRIKVFDKDEEFSDNWLANFTFVSGNEGGFFRIVTDTQTNEGILTVVKELDYEKMQSLNLGVVITNKAEFHKSIKPSYKAETIPIKIKVINVREGPVFPGGTKIIEASEKLQIKQIIGQYQAYDQDTGKIAEHITYMKGRDAANWITVDSVTGEIRLAKNLDYESLHVVNGTYTVTILGVTTDLPKKTVTGTVVIRVKDENDNCPVIVNPVRTVCSDAKLVDVTARDLDGYPNSYPFSFTVIDEPEGTAEKWIIASGNDTSIELVPQNLKPGRTEVPLLIKDFQGVSCALPQSLQLTACECTNDGVCQEKFVGPKSVGLGPAAVALIILAFLLLLLVPLLLLLCPGGLGAKGFGGTKTFTDIPDHSEAMLRQWNSEGAAPEEKALLSFIPPTAFGNLRGATTTTAAAAAGAAAGMSGEEAVIGAGSSASHVEHHSTITRERWEEQRRLLTGADCGAMAAGAAEGMAVVDGKTVVSGGVAAVGVAGAMNEEFLRDYFNDKAVSFAEEDEEQAAKDCLLVYSQGESGSPHGSVGCCSFIEGDLDDHFLDDLGEKFKTLAEICIGRQINMKDSGSKNESGFGLSEAKSQFLDQQNASSSEQAFASGSRFRSIPPMHTGSGTGESILSKEVVTGTTFSSSHSEQHNARHLPRDHAETNVTMTETSYSMGPPAHSAAIFLDPQIKEKVVVTERVLAPASGIQGVVKIPDLPHGSSVVVTEGMVKSAGVGLGTLTVQDLPDSQYVVVRERERVLVPAAEQGSLSFPTLTEERSTVLSESVVTGSGLQSRAEQAAGASAGRQEHALITDSQLNLMGSDLQGPPPASATLSKSSRVTKYSTVQYTHS</sequence>
<dbReference type="FunFam" id="2.60.40.60:FF:000011">
    <property type="entry name" value="Cadherin 1"/>
    <property type="match status" value="1"/>
</dbReference>
<evidence type="ECO:0000313" key="19">
    <source>
        <dbReference type="EMBL" id="NXS30266.1"/>
    </source>
</evidence>
<evidence type="ECO:0000256" key="4">
    <source>
        <dbReference type="ARBA" id="ARBA00022685"/>
    </source>
</evidence>
<keyword evidence="3" id="KW-1003">Cell membrane</keyword>